<sequence>MKMDSSVTRGTKEDDIVNTEESKSSLKEPVLHARKISGLVPIKPPISVPQNVPAGKKNRHPGFFSDYSRPRTRPPSHN</sequence>
<dbReference type="Proteomes" id="UP001054252">
    <property type="component" value="Unassembled WGS sequence"/>
</dbReference>
<accession>A0AAV5L974</accession>
<feature type="region of interest" description="Disordered" evidence="1">
    <location>
        <begin position="41"/>
        <end position="78"/>
    </location>
</feature>
<dbReference type="EMBL" id="BPVZ01000102">
    <property type="protein sequence ID" value="GKV33786.1"/>
    <property type="molecule type" value="Genomic_DNA"/>
</dbReference>
<evidence type="ECO:0000313" key="3">
    <source>
        <dbReference type="Proteomes" id="UP001054252"/>
    </source>
</evidence>
<organism evidence="2 3">
    <name type="scientific">Rubroshorea leprosula</name>
    <dbReference type="NCBI Taxonomy" id="152421"/>
    <lineage>
        <taxon>Eukaryota</taxon>
        <taxon>Viridiplantae</taxon>
        <taxon>Streptophyta</taxon>
        <taxon>Embryophyta</taxon>
        <taxon>Tracheophyta</taxon>
        <taxon>Spermatophyta</taxon>
        <taxon>Magnoliopsida</taxon>
        <taxon>eudicotyledons</taxon>
        <taxon>Gunneridae</taxon>
        <taxon>Pentapetalae</taxon>
        <taxon>rosids</taxon>
        <taxon>malvids</taxon>
        <taxon>Malvales</taxon>
        <taxon>Dipterocarpaceae</taxon>
        <taxon>Rubroshorea</taxon>
    </lineage>
</organism>
<proteinExistence type="predicted"/>
<feature type="compositionally biased region" description="Basic and acidic residues" evidence="1">
    <location>
        <begin position="10"/>
        <end position="29"/>
    </location>
</feature>
<keyword evidence="3" id="KW-1185">Reference proteome</keyword>
<evidence type="ECO:0000313" key="2">
    <source>
        <dbReference type="EMBL" id="GKV33786.1"/>
    </source>
</evidence>
<evidence type="ECO:0000256" key="1">
    <source>
        <dbReference type="SAM" id="MobiDB-lite"/>
    </source>
</evidence>
<gene>
    <name evidence="2" type="ORF">SLEP1_g42246</name>
</gene>
<protein>
    <submittedName>
        <fullName evidence="2">Uncharacterized protein</fullName>
    </submittedName>
</protein>
<comment type="caution">
    <text evidence="2">The sequence shown here is derived from an EMBL/GenBank/DDBJ whole genome shotgun (WGS) entry which is preliminary data.</text>
</comment>
<dbReference type="AlphaFoldDB" id="A0AAV5L974"/>
<feature type="region of interest" description="Disordered" evidence="1">
    <location>
        <begin position="1"/>
        <end position="29"/>
    </location>
</feature>
<reference evidence="2 3" key="1">
    <citation type="journal article" date="2021" name="Commun. Biol.">
        <title>The genome of Shorea leprosula (Dipterocarpaceae) highlights the ecological relevance of drought in aseasonal tropical rainforests.</title>
        <authorList>
            <person name="Ng K.K.S."/>
            <person name="Kobayashi M.J."/>
            <person name="Fawcett J.A."/>
            <person name="Hatakeyama M."/>
            <person name="Paape T."/>
            <person name="Ng C.H."/>
            <person name="Ang C.C."/>
            <person name="Tnah L.H."/>
            <person name="Lee C.T."/>
            <person name="Nishiyama T."/>
            <person name="Sese J."/>
            <person name="O'Brien M.J."/>
            <person name="Copetti D."/>
            <person name="Mohd Noor M.I."/>
            <person name="Ong R.C."/>
            <person name="Putra M."/>
            <person name="Sireger I.Z."/>
            <person name="Indrioko S."/>
            <person name="Kosugi Y."/>
            <person name="Izuno A."/>
            <person name="Isagi Y."/>
            <person name="Lee S.L."/>
            <person name="Shimizu K.K."/>
        </authorList>
    </citation>
    <scope>NUCLEOTIDE SEQUENCE [LARGE SCALE GENOMIC DNA]</scope>
    <source>
        <strain evidence="2">214</strain>
    </source>
</reference>
<name>A0AAV5L974_9ROSI</name>